<accession>A0A9J8C219</accession>
<name>A0A9J8C219_CYPCA</name>
<dbReference type="Pfam" id="PF16028">
    <property type="entry name" value="SLC3A2_N"/>
    <property type="match status" value="1"/>
</dbReference>
<reference evidence="4" key="1">
    <citation type="submission" date="2025-08" db="UniProtKB">
        <authorList>
            <consortium name="Ensembl"/>
        </authorList>
    </citation>
    <scope>IDENTIFICATION</scope>
</reference>
<evidence type="ECO:0000259" key="3">
    <source>
        <dbReference type="SMART" id="SM00642"/>
    </source>
</evidence>
<dbReference type="SUPFAM" id="SSF51445">
    <property type="entry name" value="(Trans)glycosidases"/>
    <property type="match status" value="1"/>
</dbReference>
<dbReference type="SMART" id="SM00642">
    <property type="entry name" value="Aamy"/>
    <property type="match status" value="1"/>
</dbReference>
<dbReference type="Proteomes" id="UP001108240">
    <property type="component" value="Unplaced"/>
</dbReference>
<dbReference type="Gene3D" id="2.60.40.1180">
    <property type="entry name" value="Golgi alpha-mannosidase II"/>
    <property type="match status" value="1"/>
</dbReference>
<dbReference type="AlphaFoldDB" id="A0A9J8C219"/>
<keyword evidence="2" id="KW-1133">Transmembrane helix</keyword>
<dbReference type="GO" id="GO:0015823">
    <property type="term" value="P:phenylalanine transport"/>
    <property type="evidence" value="ECO:0007669"/>
    <property type="project" value="TreeGrafter"/>
</dbReference>
<dbReference type="GO" id="GO:1904273">
    <property type="term" value="P:L-alanine import across plasma membrane"/>
    <property type="evidence" value="ECO:0007669"/>
    <property type="project" value="TreeGrafter"/>
</dbReference>
<dbReference type="InterPro" id="IPR042280">
    <property type="entry name" value="SLC3A2"/>
</dbReference>
<dbReference type="InterPro" id="IPR006047">
    <property type="entry name" value="GH13_cat_dom"/>
</dbReference>
<dbReference type="PANTHER" id="PTHR46673:SF3">
    <property type="entry name" value="SOLUTE CARRIER FAMILY 3 (AMINO ACID TRANSPORTER HEAVY CHAIN), MEMBER 2A-RELATED"/>
    <property type="match status" value="1"/>
</dbReference>
<dbReference type="GO" id="GO:0005975">
    <property type="term" value="P:carbohydrate metabolic process"/>
    <property type="evidence" value="ECO:0007669"/>
    <property type="project" value="InterPro"/>
</dbReference>
<dbReference type="InterPro" id="IPR017853">
    <property type="entry name" value="GH"/>
</dbReference>
<proteinExistence type="predicted"/>
<dbReference type="InterPro" id="IPR031984">
    <property type="entry name" value="SLC3A2_N"/>
</dbReference>
<reference evidence="4" key="2">
    <citation type="submission" date="2025-09" db="UniProtKB">
        <authorList>
            <consortium name="Ensembl"/>
        </authorList>
    </citation>
    <scope>IDENTIFICATION</scope>
</reference>
<protein>
    <submittedName>
        <fullName evidence="4">Solute carrier family 3 member 2a</fullName>
    </submittedName>
</protein>
<evidence type="ECO:0000313" key="4">
    <source>
        <dbReference type="Ensembl" id="ENSCCRP00000163068.1"/>
    </source>
</evidence>
<dbReference type="GO" id="GO:0016323">
    <property type="term" value="C:basolateral plasma membrane"/>
    <property type="evidence" value="ECO:0007669"/>
    <property type="project" value="TreeGrafter"/>
</dbReference>
<dbReference type="Ensembl" id="ENSCCRT00000159429.1">
    <property type="protein sequence ID" value="ENSCCRP00000163068.1"/>
    <property type="gene ID" value="ENSCCRG00000081287.1"/>
</dbReference>
<feature type="domain" description="Glycosyl hydrolase family 13 catalytic" evidence="3">
    <location>
        <begin position="122"/>
        <end position="446"/>
    </location>
</feature>
<evidence type="ECO:0000256" key="1">
    <source>
        <dbReference type="SAM" id="MobiDB-lite"/>
    </source>
</evidence>
<dbReference type="GO" id="GO:0015190">
    <property type="term" value="F:L-leucine transmembrane transporter activity"/>
    <property type="evidence" value="ECO:0007669"/>
    <property type="project" value="TreeGrafter"/>
</dbReference>
<dbReference type="GO" id="GO:0015173">
    <property type="term" value="F:aromatic amino acid transmembrane transporter activity"/>
    <property type="evidence" value="ECO:0007669"/>
    <property type="project" value="TreeGrafter"/>
</dbReference>
<dbReference type="PANTHER" id="PTHR46673">
    <property type="entry name" value="4F2 CELL-SURFACE ANTIGEN HEAVY CHAIN"/>
    <property type="match status" value="1"/>
</dbReference>
<keyword evidence="2" id="KW-0472">Membrane</keyword>
<dbReference type="Pfam" id="PF00128">
    <property type="entry name" value="Alpha-amylase"/>
    <property type="match status" value="1"/>
</dbReference>
<feature type="region of interest" description="Disordered" evidence="1">
    <location>
        <begin position="1"/>
        <end position="34"/>
    </location>
</feature>
<feature type="transmembrane region" description="Helical" evidence="2">
    <location>
        <begin position="70"/>
        <end position="92"/>
    </location>
</feature>
<feature type="compositionally biased region" description="Basic and acidic residues" evidence="1">
    <location>
        <begin position="1"/>
        <end position="19"/>
    </location>
</feature>
<organism evidence="4 5">
    <name type="scientific">Cyprinus carpio carpio</name>
    <dbReference type="NCBI Taxonomy" id="630221"/>
    <lineage>
        <taxon>Eukaryota</taxon>
        <taxon>Metazoa</taxon>
        <taxon>Chordata</taxon>
        <taxon>Craniata</taxon>
        <taxon>Vertebrata</taxon>
        <taxon>Euteleostomi</taxon>
        <taxon>Actinopterygii</taxon>
        <taxon>Neopterygii</taxon>
        <taxon>Teleostei</taxon>
        <taxon>Ostariophysi</taxon>
        <taxon>Cypriniformes</taxon>
        <taxon>Cyprinidae</taxon>
        <taxon>Cyprininae</taxon>
        <taxon>Cyprinus</taxon>
    </lineage>
</organism>
<dbReference type="GO" id="GO:1903801">
    <property type="term" value="P:L-leucine import across plasma membrane"/>
    <property type="evidence" value="ECO:0007669"/>
    <property type="project" value="TreeGrafter"/>
</dbReference>
<dbReference type="GO" id="GO:0015180">
    <property type="term" value="F:L-alanine transmembrane transporter activity"/>
    <property type="evidence" value="ECO:0007669"/>
    <property type="project" value="TreeGrafter"/>
</dbReference>
<dbReference type="GO" id="GO:0016324">
    <property type="term" value="C:apical plasma membrane"/>
    <property type="evidence" value="ECO:0007669"/>
    <property type="project" value="TreeGrafter"/>
</dbReference>
<evidence type="ECO:0000313" key="5">
    <source>
        <dbReference type="Proteomes" id="UP001108240"/>
    </source>
</evidence>
<sequence length="541" mass="59731">MNKEDDMREVELNEMDQEKQPMTGETPTGTEKNGCVKVKVPEDTEVKFTGLSKEELMKVAGTAGWVRTRWALLVLFWLGWVGMLAGAIVIIVQAPRCKPIPEMNWWNEGLLYQISDVNEFSENGLKGVEEKLDYLNQMKVKGLVLGPIHTVQADQSSTLELTSINPEFGSESQLISLLNRAHRKGISIVLDLTPNYEGVSAWFNNAASVAERLKEACVYWLSKGVDGIFLSQLNDIVNTEAWPSVQGMFNKTDGTKKRYGVVDSGICKEDICLEEQRHVLARLIQMFDFSALRCLNLFLLVTFRALMGSVTGLSVDDVSHLLNRSSVDLLLTGLPDPAEPGVRQAQVIRKLYAEHLQTSLGWSLSGRTLGSLASRTPAAPVRLFQMLLFTLPGTPVFSAGDEVGLKAGEKLEAMWDLESQAEDGNATAKGEHTAVHDFFKALSDLKGKERSLLHGEYISLHSSPTSLAFLRLWDQSERFLVALNWGKDSVTMTLTNSDLPAVARVRASTDTENLAVDSKVSVEKLELGPKQAVLLSYAFPG</sequence>
<keyword evidence="5" id="KW-1185">Reference proteome</keyword>
<dbReference type="Gene3D" id="3.20.20.80">
    <property type="entry name" value="Glycosidases"/>
    <property type="match status" value="1"/>
</dbReference>
<evidence type="ECO:0000256" key="2">
    <source>
        <dbReference type="SAM" id="Phobius"/>
    </source>
</evidence>
<dbReference type="SUPFAM" id="SSF51011">
    <property type="entry name" value="Glycosyl hydrolase domain"/>
    <property type="match status" value="1"/>
</dbReference>
<keyword evidence="2" id="KW-0812">Transmembrane</keyword>
<dbReference type="InterPro" id="IPR013780">
    <property type="entry name" value="Glyco_hydro_b"/>
</dbReference>
<dbReference type="GeneTree" id="ENSGT00940000156646"/>